<dbReference type="EMBL" id="GDRN01034482">
    <property type="protein sequence ID" value="JAI67444.1"/>
    <property type="molecule type" value="Transcribed_RNA"/>
</dbReference>
<dbReference type="InterPro" id="IPR001525">
    <property type="entry name" value="C5_MeTfrase"/>
</dbReference>
<keyword evidence="3 7" id="KW-0949">S-adenosyl-L-methionine</keyword>
<dbReference type="InterPro" id="IPR031303">
    <property type="entry name" value="C5_meth_CS"/>
</dbReference>
<dbReference type="GO" id="GO:0032259">
    <property type="term" value="P:methylation"/>
    <property type="evidence" value="ECO:0007669"/>
    <property type="project" value="UniProtKB-KW"/>
</dbReference>
<dbReference type="SUPFAM" id="SSF53335">
    <property type="entry name" value="S-adenosyl-L-methionine-dependent methyltransferases"/>
    <property type="match status" value="1"/>
</dbReference>
<evidence type="ECO:0000256" key="8">
    <source>
        <dbReference type="SAM" id="Phobius"/>
    </source>
</evidence>
<evidence type="ECO:0000256" key="5">
    <source>
        <dbReference type="ARBA" id="ARBA00039681"/>
    </source>
</evidence>
<reference evidence="9" key="1">
    <citation type="submission" date="2015-09" db="EMBL/GenBank/DDBJ databases">
        <title>Scylla olivacea transcriptome.</title>
        <authorList>
            <person name="Ikhwanuddin M."/>
        </authorList>
    </citation>
    <scope>NUCLEOTIDE SEQUENCE</scope>
</reference>
<keyword evidence="2 7" id="KW-0808">Transferase</keyword>
<evidence type="ECO:0000256" key="3">
    <source>
        <dbReference type="ARBA" id="ARBA00022691"/>
    </source>
</evidence>
<keyword evidence="1 7" id="KW-0489">Methyltransferase</keyword>
<organism evidence="9">
    <name type="scientific">Scylla olivacea</name>
    <name type="common">Orange mud crab</name>
    <name type="synonym">Cancer olivacea</name>
    <dbReference type="NCBI Taxonomy" id="85551"/>
    <lineage>
        <taxon>Eukaryota</taxon>
        <taxon>Metazoa</taxon>
        <taxon>Ecdysozoa</taxon>
        <taxon>Arthropoda</taxon>
        <taxon>Crustacea</taxon>
        <taxon>Multicrustacea</taxon>
        <taxon>Malacostraca</taxon>
        <taxon>Eumalacostraca</taxon>
        <taxon>Eucarida</taxon>
        <taxon>Decapoda</taxon>
        <taxon>Pleocyemata</taxon>
        <taxon>Brachyura</taxon>
        <taxon>Eubrachyura</taxon>
        <taxon>Portunoidea</taxon>
        <taxon>Portunidae</taxon>
        <taxon>Portuninae</taxon>
        <taxon>Scylla</taxon>
    </lineage>
</organism>
<dbReference type="InterPro" id="IPR050750">
    <property type="entry name" value="C5-MTase"/>
</dbReference>
<sequence>MPAIYKGLKRDAEDARSSSFLHLVDLLRRVPHPPRMILLENVAGYETSQTREHLVDMLLHRGYTWQEFLLSPTQFGVPNSRLRYYLLARLSVESFPFTTSQEVLTDLPFCMCLLSEASSESHSKVCCQCSKSIKPSLHSLLQKFHSYHQDNLKSNSPSVPQSLSHYLIDEVDLKDFLLPDKVLKKYHMLLDIVNHQSQRSCCFTKGYAHYVEGTGSVVQHNSQVDMSEIYSKVQALDDDDQLKVELLHQLELRYFTPEEVARLMCFPSWFTFPSTTTKKQKYKLLGNSINVLVVTCLLLVLVENQ</sequence>
<dbReference type="InterPro" id="IPR029063">
    <property type="entry name" value="SAM-dependent_MTases_sf"/>
</dbReference>
<dbReference type="Gene3D" id="3.90.120.10">
    <property type="entry name" value="DNA Methylase, subunit A, domain 2"/>
    <property type="match status" value="1"/>
</dbReference>
<dbReference type="PROSITE" id="PS00095">
    <property type="entry name" value="C5_MTASE_2"/>
    <property type="match status" value="1"/>
</dbReference>
<dbReference type="PANTHER" id="PTHR46098">
    <property type="entry name" value="TRNA (CYTOSINE(38)-C(5))-METHYLTRANSFERASE"/>
    <property type="match status" value="1"/>
</dbReference>
<evidence type="ECO:0000256" key="6">
    <source>
        <dbReference type="ARBA" id="ARBA00042810"/>
    </source>
</evidence>
<evidence type="ECO:0000256" key="7">
    <source>
        <dbReference type="PROSITE-ProRule" id="PRU01016"/>
    </source>
</evidence>
<accession>A0A0P4WK13</accession>
<comment type="caution">
    <text evidence="7">Lacks conserved residue(s) required for the propagation of feature annotation.</text>
</comment>
<evidence type="ECO:0000256" key="2">
    <source>
        <dbReference type="ARBA" id="ARBA00022679"/>
    </source>
</evidence>
<feature type="transmembrane region" description="Helical" evidence="8">
    <location>
        <begin position="284"/>
        <end position="302"/>
    </location>
</feature>
<evidence type="ECO:0000313" key="9">
    <source>
        <dbReference type="EMBL" id="JAI67444.1"/>
    </source>
</evidence>
<dbReference type="Gene3D" id="3.40.50.150">
    <property type="entry name" value="Vaccinia Virus protein VP39"/>
    <property type="match status" value="1"/>
</dbReference>
<name>A0A0P4WK13_SCYOL</name>
<proteinExistence type="inferred from homology"/>
<comment type="similarity">
    <text evidence="7">Belongs to the class I-like SAM-binding methyltransferase superfamily. C5-methyltransferase family.</text>
</comment>
<dbReference type="PROSITE" id="PS51679">
    <property type="entry name" value="SAM_MT_C5"/>
    <property type="match status" value="1"/>
</dbReference>
<evidence type="ECO:0000256" key="1">
    <source>
        <dbReference type="ARBA" id="ARBA00022603"/>
    </source>
</evidence>
<keyword evidence="8" id="KW-1133">Transmembrane helix</keyword>
<dbReference type="AlphaFoldDB" id="A0A0P4WK13"/>
<dbReference type="EC" id="2.1.1.204" evidence="4"/>
<keyword evidence="8" id="KW-0472">Membrane</keyword>
<keyword evidence="8" id="KW-0812">Transmembrane</keyword>
<dbReference type="Pfam" id="PF00145">
    <property type="entry name" value="DNA_methylase"/>
    <property type="match status" value="1"/>
</dbReference>
<protein>
    <recommendedName>
        <fullName evidence="5">tRNA (cytosine(38)-C(5))-methyltransferase</fullName>
        <ecNumber evidence="4">2.1.1.204</ecNumber>
    </recommendedName>
    <alternativeName>
        <fullName evidence="6">DNA (cytosine-5)-methyltransferase-like protein 2</fullName>
    </alternativeName>
</protein>
<dbReference type="GO" id="GO:0008168">
    <property type="term" value="F:methyltransferase activity"/>
    <property type="evidence" value="ECO:0007669"/>
    <property type="project" value="UniProtKB-KW"/>
</dbReference>
<dbReference type="GO" id="GO:0005634">
    <property type="term" value="C:nucleus"/>
    <property type="evidence" value="ECO:0007669"/>
    <property type="project" value="TreeGrafter"/>
</dbReference>
<dbReference type="PANTHER" id="PTHR46098:SF1">
    <property type="entry name" value="TRNA (CYTOSINE(38)-C(5))-METHYLTRANSFERASE"/>
    <property type="match status" value="1"/>
</dbReference>
<evidence type="ECO:0000256" key="4">
    <source>
        <dbReference type="ARBA" id="ARBA00039081"/>
    </source>
</evidence>